<dbReference type="InterPro" id="IPR002797">
    <property type="entry name" value="Polysacc_synth"/>
</dbReference>
<dbReference type="Proteomes" id="UP000253034">
    <property type="component" value="Unassembled WGS sequence"/>
</dbReference>
<feature type="transmembrane region" description="Helical" evidence="8">
    <location>
        <begin position="277"/>
        <end position="301"/>
    </location>
</feature>
<feature type="transmembrane region" description="Helical" evidence="8">
    <location>
        <begin position="161"/>
        <end position="180"/>
    </location>
</feature>
<name>A0A369ALL9_9FIRM</name>
<dbReference type="NCBIfam" id="TIGR02900">
    <property type="entry name" value="spore_V_B"/>
    <property type="match status" value="1"/>
</dbReference>
<dbReference type="PANTHER" id="PTHR43298">
    <property type="entry name" value="MULTIDRUG RESISTANCE PROTEIN NORM-RELATED"/>
    <property type="match status" value="1"/>
</dbReference>
<accession>A0A369ALL9</accession>
<dbReference type="GO" id="GO:0005886">
    <property type="term" value="C:plasma membrane"/>
    <property type="evidence" value="ECO:0007669"/>
    <property type="project" value="TreeGrafter"/>
</dbReference>
<keyword evidence="10" id="KW-1185">Reference proteome</keyword>
<evidence type="ECO:0000256" key="6">
    <source>
        <dbReference type="ARBA" id="ARBA00023136"/>
    </source>
</evidence>
<evidence type="ECO:0000256" key="5">
    <source>
        <dbReference type="ARBA" id="ARBA00022989"/>
    </source>
</evidence>
<feature type="transmembrane region" description="Helical" evidence="8">
    <location>
        <begin position="474"/>
        <end position="493"/>
    </location>
</feature>
<dbReference type="InterPro" id="IPR050222">
    <property type="entry name" value="MATE_MdtK"/>
</dbReference>
<feature type="transmembrane region" description="Helical" evidence="8">
    <location>
        <begin position="227"/>
        <end position="251"/>
    </location>
</feature>
<dbReference type="RefSeq" id="WP_114299650.1">
    <property type="nucleotide sequence ID" value="NZ_QPJT01000031.1"/>
</dbReference>
<keyword evidence="6 8" id="KW-0472">Membrane</keyword>
<sequence length="498" mass="54366">MQLDKFYKNSFILSASNMITGIIGFIFSVILSRELGAEGLGLYGLVMPLYILFLCLASDGLITALSKISAIYYNQRDVNSLNRTMSATFMVIFVWSVSIAVLAFVFSPAISSVLIGDIRSAGAIRAICPAIALVSMSAVLKGYYYGLNWFKPAAFIDMGEKLLRVGLLLGIISALPVRNVGNTVTAAYASLAVGELISFGLLYTYYKRNRSMSMPFSPKPKHRRLQLLFNVLAISFPLCINGFISTLLSAAESLVLPRRLVAAGIPYDAALELMGKFIGMAFNITCLPMIIVNSMSTVLVPDLSLSISRNNYWAAEDRMLQVFRVSCIVGTSSLIIGICIPDLLGSLLYNRSDLGAMIVFASISSFISFIALPTFGMLNGLGKQKVLLKNSLIISVQGLVLIYILAGIPFINVYGYGITNMIVSASGLIMNFCDIKKELDFKFPFSEIIKILIIGLFSFLIIKLLNQFIPDTLAVIKAVFTALSAFGLVYGLYKLIED</sequence>
<feature type="transmembrane region" description="Helical" evidence="8">
    <location>
        <begin position="43"/>
        <end position="66"/>
    </location>
</feature>
<feature type="transmembrane region" description="Helical" evidence="8">
    <location>
        <begin position="354"/>
        <end position="375"/>
    </location>
</feature>
<protein>
    <recommendedName>
        <fullName evidence="7">Multidrug-efflux transporter</fullName>
    </recommendedName>
</protein>
<evidence type="ECO:0000313" key="9">
    <source>
        <dbReference type="EMBL" id="RCX09985.1"/>
    </source>
</evidence>
<dbReference type="OrthoDB" id="9775950at2"/>
<dbReference type="InterPro" id="IPR024923">
    <property type="entry name" value="PG_synth_SpoVB"/>
</dbReference>
<keyword evidence="3" id="KW-0813">Transport</keyword>
<organism evidence="9 10">
    <name type="scientific">Anaerobacterium chartisolvens</name>
    <dbReference type="NCBI Taxonomy" id="1297424"/>
    <lineage>
        <taxon>Bacteria</taxon>
        <taxon>Bacillati</taxon>
        <taxon>Bacillota</taxon>
        <taxon>Clostridia</taxon>
        <taxon>Eubacteriales</taxon>
        <taxon>Oscillospiraceae</taxon>
        <taxon>Anaerobacterium</taxon>
    </lineage>
</organism>
<keyword evidence="4 8" id="KW-0812">Transmembrane</keyword>
<dbReference type="Pfam" id="PF01943">
    <property type="entry name" value="Polysacc_synt"/>
    <property type="match status" value="1"/>
</dbReference>
<dbReference type="InterPro" id="IPR014249">
    <property type="entry name" value="Spore_V_B"/>
</dbReference>
<gene>
    <name evidence="9" type="ORF">DFR58_13129</name>
</gene>
<feature type="transmembrane region" description="Helical" evidence="8">
    <location>
        <begin position="387"/>
        <end position="408"/>
    </location>
</feature>
<keyword evidence="5 8" id="KW-1133">Transmembrane helix</keyword>
<evidence type="ECO:0000256" key="4">
    <source>
        <dbReference type="ARBA" id="ARBA00022692"/>
    </source>
</evidence>
<evidence type="ECO:0000313" key="10">
    <source>
        <dbReference type="Proteomes" id="UP000253034"/>
    </source>
</evidence>
<dbReference type="AlphaFoldDB" id="A0A369ALL9"/>
<dbReference type="PIRSF" id="PIRSF038958">
    <property type="entry name" value="PG_synth_SpoVB"/>
    <property type="match status" value="1"/>
</dbReference>
<dbReference type="EMBL" id="QPJT01000031">
    <property type="protein sequence ID" value="RCX09985.1"/>
    <property type="molecule type" value="Genomic_DNA"/>
</dbReference>
<proteinExistence type="inferred from homology"/>
<comment type="subcellular location">
    <subcellularLocation>
        <location evidence="1">Membrane</location>
        <topology evidence="1">Multi-pass membrane protein</topology>
    </subcellularLocation>
</comment>
<evidence type="ECO:0000256" key="8">
    <source>
        <dbReference type="SAM" id="Phobius"/>
    </source>
</evidence>
<feature type="transmembrane region" description="Helical" evidence="8">
    <location>
        <begin position="322"/>
        <end position="348"/>
    </location>
</feature>
<feature type="transmembrane region" description="Helical" evidence="8">
    <location>
        <begin position="445"/>
        <end position="462"/>
    </location>
</feature>
<evidence type="ECO:0000256" key="1">
    <source>
        <dbReference type="ARBA" id="ARBA00004141"/>
    </source>
</evidence>
<feature type="transmembrane region" description="Helical" evidence="8">
    <location>
        <begin position="12"/>
        <end position="31"/>
    </location>
</feature>
<comment type="caution">
    <text evidence="9">The sequence shown here is derived from an EMBL/GenBank/DDBJ whole genome shotgun (WGS) entry which is preliminary data.</text>
</comment>
<evidence type="ECO:0000256" key="3">
    <source>
        <dbReference type="ARBA" id="ARBA00022448"/>
    </source>
</evidence>
<feature type="transmembrane region" description="Helical" evidence="8">
    <location>
        <begin position="414"/>
        <end position="433"/>
    </location>
</feature>
<evidence type="ECO:0000256" key="7">
    <source>
        <dbReference type="ARBA" id="ARBA00031636"/>
    </source>
</evidence>
<reference evidence="9 10" key="1">
    <citation type="submission" date="2018-07" db="EMBL/GenBank/DDBJ databases">
        <title>Genomic Encyclopedia of Type Strains, Phase IV (KMG-IV): sequencing the most valuable type-strain genomes for metagenomic binning, comparative biology and taxonomic classification.</title>
        <authorList>
            <person name="Goeker M."/>
        </authorList>
    </citation>
    <scope>NUCLEOTIDE SEQUENCE [LARGE SCALE GENOMIC DNA]</scope>
    <source>
        <strain evidence="9 10">DSM 27016</strain>
    </source>
</reference>
<dbReference type="PANTHER" id="PTHR43298:SF2">
    <property type="entry name" value="FMN_FAD EXPORTER YEEO-RELATED"/>
    <property type="match status" value="1"/>
</dbReference>
<comment type="similarity">
    <text evidence="2">Belongs to the multi antimicrobial extrusion (MATE) (TC 2.A.66.1) family.</text>
</comment>
<feature type="transmembrane region" description="Helical" evidence="8">
    <location>
        <begin position="186"/>
        <end position="206"/>
    </location>
</feature>
<feature type="transmembrane region" description="Helical" evidence="8">
    <location>
        <begin position="87"/>
        <end position="110"/>
    </location>
</feature>
<feature type="transmembrane region" description="Helical" evidence="8">
    <location>
        <begin position="122"/>
        <end position="140"/>
    </location>
</feature>
<evidence type="ECO:0000256" key="2">
    <source>
        <dbReference type="ARBA" id="ARBA00010199"/>
    </source>
</evidence>